<comment type="caution">
    <text evidence="10">The sequence shown here is derived from an EMBL/GenBank/DDBJ whole genome shotgun (WGS) entry which is preliminary data.</text>
</comment>
<evidence type="ECO:0000313" key="11">
    <source>
        <dbReference type="Proteomes" id="UP000094828"/>
    </source>
</evidence>
<evidence type="ECO:0000256" key="2">
    <source>
        <dbReference type="ARBA" id="ARBA00007424"/>
    </source>
</evidence>
<feature type="binding site" evidence="9">
    <location>
        <position position="114"/>
    </location>
    <ligand>
        <name>5-amino-6-(D-ribitylamino)uracil</name>
        <dbReference type="ChEBI" id="CHEBI:15934"/>
    </ligand>
</feature>
<dbReference type="Proteomes" id="UP000094828">
    <property type="component" value="Unassembled WGS sequence"/>
</dbReference>
<keyword evidence="4 9" id="KW-0686">Riboflavin biosynthesis</keyword>
<dbReference type="UniPathway" id="UPA00275">
    <property type="reaction ID" value="UER00404"/>
</dbReference>
<feature type="binding site" evidence="9">
    <location>
        <begin position="86"/>
        <end position="87"/>
    </location>
    <ligand>
        <name>(2S)-2-hydroxy-3-oxobutyl phosphate</name>
        <dbReference type="ChEBI" id="CHEBI:58830"/>
    </ligand>
</feature>
<proteinExistence type="inferred from homology"/>
<evidence type="ECO:0000256" key="3">
    <source>
        <dbReference type="ARBA" id="ARBA00012664"/>
    </source>
</evidence>
<accession>A0A1C3E9R9</accession>
<keyword evidence="11" id="KW-1185">Reference proteome</keyword>
<dbReference type="EC" id="2.5.1.78" evidence="3 9"/>
<evidence type="ECO:0000256" key="5">
    <source>
        <dbReference type="ARBA" id="ARBA00022679"/>
    </source>
</evidence>
<evidence type="ECO:0000256" key="9">
    <source>
        <dbReference type="HAMAP-Rule" id="MF_00178"/>
    </source>
</evidence>
<dbReference type="OrthoDB" id="9809709at2"/>
<comment type="catalytic activity">
    <reaction evidence="6 9">
        <text>(2S)-2-hydroxy-3-oxobutyl phosphate + 5-amino-6-(D-ribitylamino)uracil = 6,7-dimethyl-8-(1-D-ribityl)lumazine + phosphate + 2 H2O + H(+)</text>
        <dbReference type="Rhea" id="RHEA:26152"/>
        <dbReference type="ChEBI" id="CHEBI:15377"/>
        <dbReference type="ChEBI" id="CHEBI:15378"/>
        <dbReference type="ChEBI" id="CHEBI:15934"/>
        <dbReference type="ChEBI" id="CHEBI:43474"/>
        <dbReference type="ChEBI" id="CHEBI:58201"/>
        <dbReference type="ChEBI" id="CHEBI:58830"/>
        <dbReference type="EC" id="2.5.1.78"/>
    </reaction>
</comment>
<dbReference type="InterPro" id="IPR034964">
    <property type="entry name" value="LS"/>
</dbReference>
<comment type="similarity">
    <text evidence="2 9">Belongs to the DMRL synthase family.</text>
</comment>
<dbReference type="InterPro" id="IPR036467">
    <property type="entry name" value="LS/RS_sf"/>
</dbReference>
<dbReference type="InterPro" id="IPR002180">
    <property type="entry name" value="LS/RS"/>
</dbReference>
<dbReference type="PANTHER" id="PTHR21058">
    <property type="entry name" value="6,7-DIMETHYL-8-RIBITYLLUMAZINE SYNTHASE DMRL SYNTHASE LUMAZINE SYNTHASE"/>
    <property type="match status" value="1"/>
</dbReference>
<dbReference type="AlphaFoldDB" id="A0A1C3E9R9"/>
<evidence type="ECO:0000313" key="10">
    <source>
        <dbReference type="EMBL" id="ODA29981.1"/>
    </source>
</evidence>
<organism evidence="10 11">
    <name type="scientific">Planctopirus hydrillae</name>
    <dbReference type="NCBI Taxonomy" id="1841610"/>
    <lineage>
        <taxon>Bacteria</taxon>
        <taxon>Pseudomonadati</taxon>
        <taxon>Planctomycetota</taxon>
        <taxon>Planctomycetia</taxon>
        <taxon>Planctomycetales</taxon>
        <taxon>Planctomycetaceae</taxon>
        <taxon>Planctopirus</taxon>
    </lineage>
</organism>
<dbReference type="SUPFAM" id="SSF52121">
    <property type="entry name" value="Lumazine synthase"/>
    <property type="match status" value="1"/>
</dbReference>
<protein>
    <recommendedName>
        <fullName evidence="8 9">6,7-dimethyl-8-ribityllumazine synthase</fullName>
        <shortName evidence="9">DMRL synthase</shortName>
        <shortName evidence="9">LS</shortName>
        <shortName evidence="9">Lumazine synthase</shortName>
        <ecNumber evidence="3 9">2.5.1.78</ecNumber>
    </recommendedName>
</protein>
<reference evidence="10 11" key="1">
    <citation type="submission" date="2016-05" db="EMBL/GenBank/DDBJ databases">
        <title>Genomic and physiological characterization of Planctopirus sp. isolated from fresh water lake.</title>
        <authorList>
            <person name="Subhash Y."/>
            <person name="Ramana C."/>
        </authorList>
    </citation>
    <scope>NUCLEOTIDE SEQUENCE [LARGE SCALE GENOMIC DNA]</scope>
    <source>
        <strain evidence="10 11">JC280</strain>
    </source>
</reference>
<evidence type="ECO:0000256" key="1">
    <source>
        <dbReference type="ARBA" id="ARBA00004917"/>
    </source>
</evidence>
<dbReference type="PANTHER" id="PTHR21058:SF0">
    <property type="entry name" value="6,7-DIMETHYL-8-RIBITYLLUMAZINE SYNTHASE"/>
    <property type="match status" value="1"/>
</dbReference>
<dbReference type="GO" id="GO:0009231">
    <property type="term" value="P:riboflavin biosynthetic process"/>
    <property type="evidence" value="ECO:0007669"/>
    <property type="project" value="UniProtKB-UniRule"/>
</dbReference>
<evidence type="ECO:0000256" key="6">
    <source>
        <dbReference type="ARBA" id="ARBA00048785"/>
    </source>
</evidence>
<dbReference type="Pfam" id="PF00885">
    <property type="entry name" value="DMRL_synthase"/>
    <property type="match status" value="1"/>
</dbReference>
<name>A0A1C3E9R9_9PLAN</name>
<dbReference type="CDD" id="cd09209">
    <property type="entry name" value="Lumazine_synthase-I"/>
    <property type="match status" value="1"/>
</dbReference>
<comment type="function">
    <text evidence="7 9">Catalyzes the formation of 6,7-dimethyl-8-ribityllumazine by condensation of 5-amino-6-(D-ribitylamino)uracil with 3,4-dihydroxy-2-butanone 4-phosphate. This is the penultimate step in the biosynthesis of riboflavin.</text>
</comment>
<dbReference type="HAMAP" id="MF_00178">
    <property type="entry name" value="Lumazine_synth"/>
    <property type="match status" value="1"/>
</dbReference>
<dbReference type="GO" id="GO:0000906">
    <property type="term" value="F:6,7-dimethyl-8-ribityllumazine synthase activity"/>
    <property type="evidence" value="ECO:0007669"/>
    <property type="project" value="UniProtKB-UniRule"/>
</dbReference>
<dbReference type="STRING" id="1841610.A6X21_06475"/>
<feature type="binding site" evidence="9">
    <location>
        <position position="23"/>
    </location>
    <ligand>
        <name>5-amino-6-(D-ribitylamino)uracil</name>
        <dbReference type="ChEBI" id="CHEBI:15934"/>
    </ligand>
</feature>
<gene>
    <name evidence="9" type="primary">ribH</name>
    <name evidence="10" type="ORF">A6X21_06475</name>
</gene>
<dbReference type="GO" id="GO:0009349">
    <property type="term" value="C:riboflavin synthase complex"/>
    <property type="evidence" value="ECO:0007669"/>
    <property type="project" value="UniProtKB-UniRule"/>
</dbReference>
<feature type="active site" description="Proton donor" evidence="9">
    <location>
        <position position="89"/>
    </location>
</feature>
<feature type="binding site" evidence="9">
    <location>
        <begin position="57"/>
        <end position="59"/>
    </location>
    <ligand>
        <name>5-amino-6-(D-ribitylamino)uracil</name>
        <dbReference type="ChEBI" id="CHEBI:15934"/>
    </ligand>
</feature>
<evidence type="ECO:0000256" key="7">
    <source>
        <dbReference type="ARBA" id="ARBA00058151"/>
    </source>
</evidence>
<sequence>MTRTIEAQLLAPQEPVAIVVSRFNELVTNRLLEGAVSTYRRHGLPEDQITVVYVPGSFELPVVAQRLAQSKKYGAIVCLGAVIQGETTHHEYINQQVAAGLQKIALECGIPVAFGVLTCPTMDHALDRSGGKAGNKGVEAALAAIETRNVLIELSRHEK</sequence>
<comment type="pathway">
    <text evidence="1 9">Cofactor biosynthesis; riboflavin biosynthesis; riboflavin from 2-hydroxy-3-oxobutyl phosphate and 5-amino-6-(D-ribitylamino)uracil: step 1/2.</text>
</comment>
<evidence type="ECO:0000256" key="8">
    <source>
        <dbReference type="ARBA" id="ARBA00072606"/>
    </source>
</evidence>
<feature type="binding site" evidence="9">
    <location>
        <position position="128"/>
    </location>
    <ligand>
        <name>(2S)-2-hydroxy-3-oxobutyl phosphate</name>
        <dbReference type="ChEBI" id="CHEBI:58830"/>
    </ligand>
</feature>
<dbReference type="Gene3D" id="3.40.50.960">
    <property type="entry name" value="Lumazine/riboflavin synthase"/>
    <property type="match status" value="1"/>
</dbReference>
<dbReference type="EMBL" id="LYDR01000116">
    <property type="protein sequence ID" value="ODA29981.1"/>
    <property type="molecule type" value="Genomic_DNA"/>
</dbReference>
<dbReference type="FunFam" id="3.40.50.960:FF:000001">
    <property type="entry name" value="6,7-dimethyl-8-ribityllumazine synthase"/>
    <property type="match status" value="1"/>
</dbReference>
<evidence type="ECO:0000256" key="4">
    <source>
        <dbReference type="ARBA" id="ARBA00022619"/>
    </source>
</evidence>
<feature type="binding site" evidence="9">
    <location>
        <begin position="81"/>
        <end position="83"/>
    </location>
    <ligand>
        <name>5-amino-6-(D-ribitylamino)uracil</name>
        <dbReference type="ChEBI" id="CHEBI:15934"/>
    </ligand>
</feature>
<keyword evidence="5 9" id="KW-0808">Transferase</keyword>
<dbReference type="RefSeq" id="WP_068848869.1">
    <property type="nucleotide sequence ID" value="NZ_LYDR01000116.1"/>
</dbReference>
<dbReference type="NCBIfam" id="TIGR00114">
    <property type="entry name" value="lumazine-synth"/>
    <property type="match status" value="1"/>
</dbReference>